<sequence>MEENGSFPSYLIRPLVRQPRFKAIPLHEELERGHIDTLRLHVDRSTPPLLPHLLSQHSKQIVVRVYGPTSADFIKYLTEWEEETRSRGIHVRRVQMKGSLMRELV</sequence>
<dbReference type="EMBL" id="BTSX01000006">
    <property type="protein sequence ID" value="GMT05657.1"/>
    <property type="molecule type" value="Genomic_DNA"/>
</dbReference>
<accession>A0AAV5UGF6</accession>
<gene>
    <name evidence="1" type="ORF">PENTCL1PPCAC_27830</name>
</gene>
<protein>
    <submittedName>
        <fullName evidence="1">Uncharacterized protein</fullName>
    </submittedName>
</protein>
<dbReference type="AlphaFoldDB" id="A0AAV5UGF6"/>
<organism evidence="1 2">
    <name type="scientific">Pristionchus entomophagus</name>
    <dbReference type="NCBI Taxonomy" id="358040"/>
    <lineage>
        <taxon>Eukaryota</taxon>
        <taxon>Metazoa</taxon>
        <taxon>Ecdysozoa</taxon>
        <taxon>Nematoda</taxon>
        <taxon>Chromadorea</taxon>
        <taxon>Rhabditida</taxon>
        <taxon>Rhabditina</taxon>
        <taxon>Diplogasteromorpha</taxon>
        <taxon>Diplogasteroidea</taxon>
        <taxon>Neodiplogasteridae</taxon>
        <taxon>Pristionchus</taxon>
    </lineage>
</organism>
<proteinExistence type="predicted"/>
<feature type="non-terminal residue" evidence="1">
    <location>
        <position position="105"/>
    </location>
</feature>
<comment type="caution">
    <text evidence="1">The sequence shown here is derived from an EMBL/GenBank/DDBJ whole genome shotgun (WGS) entry which is preliminary data.</text>
</comment>
<keyword evidence="2" id="KW-1185">Reference proteome</keyword>
<dbReference type="Proteomes" id="UP001432027">
    <property type="component" value="Unassembled WGS sequence"/>
</dbReference>
<name>A0AAV5UGF6_9BILA</name>
<evidence type="ECO:0000313" key="2">
    <source>
        <dbReference type="Proteomes" id="UP001432027"/>
    </source>
</evidence>
<evidence type="ECO:0000313" key="1">
    <source>
        <dbReference type="EMBL" id="GMT05657.1"/>
    </source>
</evidence>
<reference evidence="1" key="1">
    <citation type="submission" date="2023-10" db="EMBL/GenBank/DDBJ databases">
        <title>Genome assembly of Pristionchus species.</title>
        <authorList>
            <person name="Yoshida K."/>
            <person name="Sommer R.J."/>
        </authorList>
    </citation>
    <scope>NUCLEOTIDE SEQUENCE</scope>
    <source>
        <strain evidence="1">RS0144</strain>
    </source>
</reference>